<dbReference type="RefSeq" id="WP_129889055.1">
    <property type="nucleotide sequence ID" value="NZ_CP035758.1"/>
</dbReference>
<name>A0A4P6JS32_KTERU</name>
<accession>A0A4P6JS32</accession>
<dbReference type="KEGG" id="kbs:EPA93_19175"/>
<dbReference type="AlphaFoldDB" id="A0A4P6JS32"/>
<reference evidence="1 2" key="1">
    <citation type="submission" date="2019-01" db="EMBL/GenBank/DDBJ databases">
        <title>Ktedonosporobacter rubrisoli SCAWS-G2.</title>
        <authorList>
            <person name="Huang Y."/>
            <person name="Yan B."/>
        </authorList>
    </citation>
    <scope>NUCLEOTIDE SEQUENCE [LARGE SCALE GENOMIC DNA]</scope>
    <source>
        <strain evidence="1 2">SCAWS-G2</strain>
    </source>
</reference>
<keyword evidence="2" id="KW-1185">Reference proteome</keyword>
<gene>
    <name evidence="1" type="ORF">EPA93_19175</name>
</gene>
<evidence type="ECO:0000313" key="1">
    <source>
        <dbReference type="EMBL" id="QBD78002.1"/>
    </source>
</evidence>
<sequence>MSLLLLIILGCGLLACLVGLAQTLQSRAGVSENLHDALVTREQEAFMVDHGWRPWAANASEEEQEQALKAYLEDRPVRWYRPRQVEQPIVTTGKLQVPDEVKRSFWSL</sequence>
<proteinExistence type="predicted"/>
<dbReference type="EMBL" id="CP035758">
    <property type="protein sequence ID" value="QBD78002.1"/>
    <property type="molecule type" value="Genomic_DNA"/>
</dbReference>
<evidence type="ECO:0000313" key="2">
    <source>
        <dbReference type="Proteomes" id="UP000290365"/>
    </source>
</evidence>
<protein>
    <submittedName>
        <fullName evidence="1">Uncharacterized protein</fullName>
    </submittedName>
</protein>
<organism evidence="1 2">
    <name type="scientific">Ktedonosporobacter rubrisoli</name>
    <dbReference type="NCBI Taxonomy" id="2509675"/>
    <lineage>
        <taxon>Bacteria</taxon>
        <taxon>Bacillati</taxon>
        <taxon>Chloroflexota</taxon>
        <taxon>Ktedonobacteria</taxon>
        <taxon>Ktedonobacterales</taxon>
        <taxon>Ktedonosporobacteraceae</taxon>
        <taxon>Ktedonosporobacter</taxon>
    </lineage>
</organism>
<dbReference type="Proteomes" id="UP000290365">
    <property type="component" value="Chromosome"/>
</dbReference>